<accession>A0ABY7QI28</accession>
<proteinExistence type="predicted"/>
<dbReference type="Proteomes" id="UP001210978">
    <property type="component" value="Chromosome"/>
</dbReference>
<keyword evidence="1" id="KW-0732">Signal</keyword>
<dbReference type="RefSeq" id="WP_271147401.1">
    <property type="nucleotide sequence ID" value="NZ_CP115859.1"/>
</dbReference>
<reference evidence="2 3" key="1">
    <citation type="submission" date="2023-01" db="EMBL/GenBank/DDBJ databases">
        <title>Complete genome of Chryseobacterium camelliae VAN22-5A.</title>
        <authorList>
            <person name="Zong G."/>
            <person name="Cao G."/>
        </authorList>
    </citation>
    <scope>NUCLEOTIDE SEQUENCE [LARGE SCALE GENOMIC DNA]</scope>
    <source>
        <strain evidence="2 3">VAN22-5A</strain>
    </source>
</reference>
<dbReference type="EMBL" id="CP115859">
    <property type="protein sequence ID" value="WBV58989.1"/>
    <property type="molecule type" value="Genomic_DNA"/>
</dbReference>
<name>A0ABY7QI28_9FLAO</name>
<evidence type="ECO:0000256" key="1">
    <source>
        <dbReference type="SAM" id="SignalP"/>
    </source>
</evidence>
<organism evidence="2 3">
    <name type="scientific">Chryseobacterium camelliae</name>
    <dbReference type="NCBI Taxonomy" id="1265445"/>
    <lineage>
        <taxon>Bacteria</taxon>
        <taxon>Pseudomonadati</taxon>
        <taxon>Bacteroidota</taxon>
        <taxon>Flavobacteriia</taxon>
        <taxon>Flavobacteriales</taxon>
        <taxon>Weeksellaceae</taxon>
        <taxon>Chryseobacterium group</taxon>
        <taxon>Chryseobacterium</taxon>
    </lineage>
</organism>
<keyword evidence="3" id="KW-1185">Reference proteome</keyword>
<protein>
    <submittedName>
        <fullName evidence="2">Uncharacterized protein</fullName>
    </submittedName>
</protein>
<evidence type="ECO:0000313" key="3">
    <source>
        <dbReference type="Proteomes" id="UP001210978"/>
    </source>
</evidence>
<evidence type="ECO:0000313" key="2">
    <source>
        <dbReference type="EMBL" id="WBV58989.1"/>
    </source>
</evidence>
<sequence length="180" mass="18200">MKLLHFILIIICSIVSGHLFSQSTTGSKNVALTLPLVTLMDIEPAGSISLDFTAPTEAGRAIINPTANTTKWINYTSAITSGGASRKITAKLDTLIPGVNIMVQAGSASGAGGGTLGTSSGLITLSATAATTIISGIGGAYTGNGTNNGHQLSITISPSNYTNLSASANNVVVITYTITE</sequence>
<feature type="signal peptide" evidence="1">
    <location>
        <begin position="1"/>
        <end position="21"/>
    </location>
</feature>
<feature type="chain" id="PRO_5047312974" evidence="1">
    <location>
        <begin position="22"/>
        <end position="180"/>
    </location>
</feature>
<gene>
    <name evidence="2" type="ORF">PFY12_07860</name>
</gene>